<evidence type="ECO:0000256" key="11">
    <source>
        <dbReference type="ARBA" id="ARBA00022989"/>
    </source>
</evidence>
<comment type="function">
    <text evidence="17">Core subunit of the mitochondrial membrane respiratory chain NADH dehydrogenase (Complex I) which catalyzes electron transfer from NADH through the respiratory chain, using ubiquinone as an electron acceptor. Essential for the catalytic activity and assembly of complex I.</text>
</comment>
<evidence type="ECO:0000256" key="5">
    <source>
        <dbReference type="ARBA" id="ARBA00022448"/>
    </source>
</evidence>
<protein>
    <recommendedName>
        <fullName evidence="4 17">NADH-ubiquinone oxidoreductase chain 2</fullName>
        <ecNumber evidence="3 17">7.1.1.2</ecNumber>
    </recommendedName>
</protein>
<keyword evidence="14 17" id="KW-0496">Mitochondrion</keyword>
<feature type="domain" description="NADH:quinone oxidoreductase/Mrp antiporter transmembrane" evidence="18">
    <location>
        <begin position="26"/>
        <end position="284"/>
    </location>
</feature>
<comment type="catalytic activity">
    <reaction evidence="16 17">
        <text>a ubiquinone + NADH + 5 H(+)(in) = a ubiquinol + NAD(+) + 4 H(+)(out)</text>
        <dbReference type="Rhea" id="RHEA:29091"/>
        <dbReference type="Rhea" id="RHEA-COMP:9565"/>
        <dbReference type="Rhea" id="RHEA-COMP:9566"/>
        <dbReference type="ChEBI" id="CHEBI:15378"/>
        <dbReference type="ChEBI" id="CHEBI:16389"/>
        <dbReference type="ChEBI" id="CHEBI:17976"/>
        <dbReference type="ChEBI" id="CHEBI:57540"/>
        <dbReference type="ChEBI" id="CHEBI:57945"/>
        <dbReference type="EC" id="7.1.1.2"/>
    </reaction>
</comment>
<evidence type="ECO:0000256" key="12">
    <source>
        <dbReference type="ARBA" id="ARBA00023027"/>
    </source>
</evidence>
<feature type="transmembrane region" description="Helical" evidence="17">
    <location>
        <begin position="199"/>
        <end position="219"/>
    </location>
</feature>
<feature type="transmembrane region" description="Helical" evidence="17">
    <location>
        <begin position="316"/>
        <end position="336"/>
    </location>
</feature>
<feature type="transmembrane region" description="Helical" evidence="17">
    <location>
        <begin position="175"/>
        <end position="193"/>
    </location>
</feature>
<evidence type="ECO:0000259" key="18">
    <source>
        <dbReference type="Pfam" id="PF00361"/>
    </source>
</evidence>
<dbReference type="EMBL" id="LC726532">
    <property type="protein sequence ID" value="BDQ43966.1"/>
    <property type="molecule type" value="Genomic_DNA"/>
</dbReference>
<evidence type="ECO:0000256" key="16">
    <source>
        <dbReference type="ARBA" id="ARBA00049551"/>
    </source>
</evidence>
<sequence length="337" mass="37585">MSFMWAPATMLTLSTLVTSTMMALSSTNWMFLWASMELNLLSFIPILMSSKLNQETEGSIKYFLAQALGSALLLTSSIMMWSPYSILPSMMPLILMTSILLKLGSAPCHFWYPSVMSSISWISCTLLSSWQKLAPLAIMVFFTTQTSKYIITLMAGLNALLGGVMGMNQSQLRTIMAYSSIGHLGWMMSFMLLDKPMMSMLYFTVYCSLIVPLFLLMNLMNLMTSKQLSKVTMISPTTQLCISILLISLAGLPPLTGFMPKMLAIMMLSSYNTPLIIILILGSLMNLFFYLNMIINMMMSNQDMNMNMKSMKYPKLASTPMLLSSVVSLGLAPMIML</sequence>
<keyword evidence="8 17" id="KW-0999">Mitochondrion inner membrane</keyword>
<evidence type="ECO:0000256" key="1">
    <source>
        <dbReference type="ARBA" id="ARBA00004448"/>
    </source>
</evidence>
<accession>A0AA48GE03</accession>
<comment type="subcellular location">
    <subcellularLocation>
        <location evidence="1 17">Mitochondrion inner membrane</location>
        <topology evidence="1 17">Multi-pass membrane protein</topology>
    </subcellularLocation>
</comment>
<dbReference type="PANTHER" id="PTHR46552:SF1">
    <property type="entry name" value="NADH-UBIQUINONE OXIDOREDUCTASE CHAIN 2"/>
    <property type="match status" value="1"/>
</dbReference>
<evidence type="ECO:0000256" key="3">
    <source>
        <dbReference type="ARBA" id="ARBA00012944"/>
    </source>
</evidence>
<comment type="similarity">
    <text evidence="2 17">Belongs to the complex I subunit 2 family.</text>
</comment>
<evidence type="ECO:0000256" key="10">
    <source>
        <dbReference type="ARBA" id="ARBA00022982"/>
    </source>
</evidence>
<feature type="transmembrane region" description="Helical" evidence="17">
    <location>
        <begin position="231"/>
        <end position="255"/>
    </location>
</feature>
<keyword evidence="13 17" id="KW-0830">Ubiquinone</keyword>
<feature type="transmembrane region" description="Helical" evidence="17">
    <location>
        <begin position="275"/>
        <end position="295"/>
    </location>
</feature>
<evidence type="ECO:0000313" key="19">
    <source>
        <dbReference type="EMBL" id="BDQ43966.1"/>
    </source>
</evidence>
<evidence type="ECO:0000256" key="9">
    <source>
        <dbReference type="ARBA" id="ARBA00022967"/>
    </source>
</evidence>
<dbReference type="GO" id="GO:0006120">
    <property type="term" value="P:mitochondrial electron transport, NADH to ubiquinone"/>
    <property type="evidence" value="ECO:0007669"/>
    <property type="project" value="InterPro"/>
</dbReference>
<keyword evidence="15 17" id="KW-0472">Membrane</keyword>
<gene>
    <name evidence="19" type="primary">nad2</name>
</gene>
<keyword evidence="12 17" id="KW-0520">NAD</keyword>
<dbReference type="InterPro" id="IPR003917">
    <property type="entry name" value="NADH_UbQ_OxRdtase_chain2"/>
</dbReference>
<evidence type="ECO:0000256" key="17">
    <source>
        <dbReference type="RuleBase" id="RU003403"/>
    </source>
</evidence>
<evidence type="ECO:0000256" key="4">
    <source>
        <dbReference type="ARBA" id="ARBA00021008"/>
    </source>
</evidence>
<feature type="transmembrane region" description="Helical" evidence="17">
    <location>
        <begin position="149"/>
        <end position="168"/>
    </location>
</feature>
<geneLocation type="mitochondrion" evidence="19"/>
<keyword evidence="5" id="KW-0813">Transport</keyword>
<evidence type="ECO:0000256" key="15">
    <source>
        <dbReference type="ARBA" id="ARBA00023136"/>
    </source>
</evidence>
<evidence type="ECO:0000256" key="7">
    <source>
        <dbReference type="ARBA" id="ARBA00022692"/>
    </source>
</evidence>
<proteinExistence type="inferred from homology"/>
<dbReference type="InterPro" id="IPR001750">
    <property type="entry name" value="ND/Mrp_TM"/>
</dbReference>
<name>A0AA48GE03_9ANNE</name>
<evidence type="ECO:0000256" key="6">
    <source>
        <dbReference type="ARBA" id="ARBA00022660"/>
    </source>
</evidence>
<evidence type="ECO:0000256" key="8">
    <source>
        <dbReference type="ARBA" id="ARBA00022792"/>
    </source>
</evidence>
<keyword evidence="6 17" id="KW-0679">Respiratory chain</keyword>
<keyword evidence="7 17" id="KW-0812">Transmembrane</keyword>
<dbReference type="EC" id="7.1.1.2" evidence="3 17"/>
<dbReference type="PANTHER" id="PTHR46552">
    <property type="entry name" value="NADH-UBIQUINONE OXIDOREDUCTASE CHAIN 2"/>
    <property type="match status" value="1"/>
</dbReference>
<reference evidence="19" key="1">
    <citation type="submission" date="2022-08" db="EMBL/GenBank/DDBJ databases">
        <title>The origin and diversification of pheretimoid megascolecid earthworms in the Japanese Archipelago revealed by mitogenomic phylogenetics.</title>
        <authorList>
            <person name="Sato C."/>
            <person name="Nendai N."/>
            <person name="Nagata N."/>
            <person name="Okuzaki Y."/>
            <person name="Ikeda H."/>
            <person name="Minamiya Y."/>
            <person name="Sota T."/>
        </authorList>
    </citation>
    <scope>NUCLEOTIDE SEQUENCE</scope>
    <source>
        <strain evidence="19">CS141</strain>
    </source>
</reference>
<keyword evidence="9 17" id="KW-1278">Translocase</keyword>
<feature type="transmembrane region" description="Helical" evidence="17">
    <location>
        <begin position="119"/>
        <end position="143"/>
    </location>
</feature>
<evidence type="ECO:0000256" key="2">
    <source>
        <dbReference type="ARBA" id="ARBA00007012"/>
    </source>
</evidence>
<evidence type="ECO:0000256" key="13">
    <source>
        <dbReference type="ARBA" id="ARBA00023075"/>
    </source>
</evidence>
<dbReference type="AlphaFoldDB" id="A0AA48GE03"/>
<evidence type="ECO:0000256" key="14">
    <source>
        <dbReference type="ARBA" id="ARBA00023128"/>
    </source>
</evidence>
<dbReference type="Pfam" id="PF00361">
    <property type="entry name" value="Proton_antipo_M"/>
    <property type="match status" value="1"/>
</dbReference>
<keyword evidence="11 17" id="KW-1133">Transmembrane helix</keyword>
<dbReference type="InterPro" id="IPR050175">
    <property type="entry name" value="Complex_I_Subunit_2"/>
</dbReference>
<dbReference type="GO" id="GO:0008137">
    <property type="term" value="F:NADH dehydrogenase (ubiquinone) activity"/>
    <property type="evidence" value="ECO:0007669"/>
    <property type="project" value="UniProtKB-EC"/>
</dbReference>
<dbReference type="PRINTS" id="PR01436">
    <property type="entry name" value="NADHDHGNASE2"/>
</dbReference>
<keyword evidence="10 17" id="KW-0249">Electron transport</keyword>
<dbReference type="GO" id="GO:0005743">
    <property type="term" value="C:mitochondrial inner membrane"/>
    <property type="evidence" value="ECO:0007669"/>
    <property type="project" value="UniProtKB-SubCell"/>
</dbReference>
<organism evidence="19">
    <name type="scientific">Pheretima iizukai</name>
    <dbReference type="NCBI Taxonomy" id="2973153"/>
    <lineage>
        <taxon>Eukaryota</taxon>
        <taxon>Metazoa</taxon>
        <taxon>Spiralia</taxon>
        <taxon>Lophotrochozoa</taxon>
        <taxon>Annelida</taxon>
        <taxon>Clitellata</taxon>
        <taxon>Oligochaeta</taxon>
        <taxon>Crassiclitellata</taxon>
        <taxon>Megascolecida</taxon>
        <taxon>Megascolecidae</taxon>
        <taxon>Pheretima</taxon>
    </lineage>
</organism>